<dbReference type="InterPro" id="IPR050090">
    <property type="entry name" value="Tyrosine_recombinase_XerCD"/>
</dbReference>
<evidence type="ECO:0000256" key="2">
    <source>
        <dbReference type="ARBA" id="ARBA00023125"/>
    </source>
</evidence>
<name>A0A8E6B2A0_9BACT</name>
<keyword evidence="6" id="KW-1185">Reference proteome</keyword>
<sequence length="415" mass="47408">MASLQKKNQSYYCQFLFQGKRYTVTIGQVSDQEANAFVGKIEHLLMRIRQKLLAVPKGVKIVDFLLTDGQVTSEPLEEEGPLTLEFLRDLYLQTHGNGALEANTLYTAKIHLKHIERTLEAKFNLRTLSSADLQKHINRRVKAKGLRGKKLSGYTIRKEIKTLRAVWNWAKESTLLKGEFPANKLAFPKIEEKPPFQTWPEIEKRLSKGNVTEGEAADLWDCVFLTLPEIGELLDHVRVSATHPWIYPMFCFAAHTGARRSELLRLQVSDIDLEAKHVFIREKKKSKTKSTLRRIPISGFLIDAMQAWLAKHPGGAFLFGQSGRLEHGKKSRTSTVPITEDEAHDHFKRTLAGSKWKVLRGWHVLRHSFASNCAAKGIDQRLIDSWMGHTTEIRRRYLHLIPTNEQQALSLVFDG</sequence>
<dbReference type="KEGG" id="tsph:KIH39_18250"/>
<dbReference type="PANTHER" id="PTHR30349:SF64">
    <property type="entry name" value="PROPHAGE INTEGRASE INTD-RELATED"/>
    <property type="match status" value="1"/>
</dbReference>
<feature type="domain" description="Tyr recombinase" evidence="4">
    <location>
        <begin position="220"/>
        <end position="410"/>
    </location>
</feature>
<dbReference type="InterPro" id="IPR011010">
    <property type="entry name" value="DNA_brk_join_enz"/>
</dbReference>
<keyword evidence="3" id="KW-0233">DNA recombination</keyword>
<dbReference type="Pfam" id="PF00589">
    <property type="entry name" value="Phage_integrase"/>
    <property type="match status" value="1"/>
</dbReference>
<reference evidence="5" key="1">
    <citation type="submission" date="2021-05" db="EMBL/GenBank/DDBJ databases">
        <title>Complete genome sequence of the cellulolytic planctomycete Telmatocola sphagniphila SP2T and characterization of the first cellulase from planctomycetes.</title>
        <authorList>
            <person name="Rakitin A.L."/>
            <person name="Beletsky A.V."/>
            <person name="Naumoff D.G."/>
            <person name="Kulichevskaya I.S."/>
            <person name="Mardanov A.V."/>
            <person name="Ravin N.V."/>
            <person name="Dedysh S.N."/>
        </authorList>
    </citation>
    <scope>NUCLEOTIDE SEQUENCE</scope>
    <source>
        <strain evidence="5">SP2T</strain>
    </source>
</reference>
<keyword evidence="2" id="KW-0238">DNA-binding</keyword>
<dbReference type="SUPFAM" id="SSF56349">
    <property type="entry name" value="DNA breaking-rejoining enzymes"/>
    <property type="match status" value="1"/>
</dbReference>
<evidence type="ECO:0000259" key="4">
    <source>
        <dbReference type="PROSITE" id="PS51898"/>
    </source>
</evidence>
<proteinExistence type="inferred from homology"/>
<gene>
    <name evidence="5" type="ORF">KIH39_18250</name>
</gene>
<evidence type="ECO:0000256" key="1">
    <source>
        <dbReference type="ARBA" id="ARBA00008857"/>
    </source>
</evidence>
<evidence type="ECO:0000313" key="5">
    <source>
        <dbReference type="EMBL" id="QVL30780.1"/>
    </source>
</evidence>
<dbReference type="InterPro" id="IPR010998">
    <property type="entry name" value="Integrase_recombinase_N"/>
</dbReference>
<dbReference type="InterPro" id="IPR002104">
    <property type="entry name" value="Integrase_catalytic"/>
</dbReference>
<evidence type="ECO:0000313" key="6">
    <source>
        <dbReference type="Proteomes" id="UP000676194"/>
    </source>
</evidence>
<organism evidence="5 6">
    <name type="scientific">Telmatocola sphagniphila</name>
    <dbReference type="NCBI Taxonomy" id="1123043"/>
    <lineage>
        <taxon>Bacteria</taxon>
        <taxon>Pseudomonadati</taxon>
        <taxon>Planctomycetota</taxon>
        <taxon>Planctomycetia</taxon>
        <taxon>Gemmatales</taxon>
        <taxon>Gemmataceae</taxon>
    </lineage>
</organism>
<dbReference type="Gene3D" id="1.10.443.10">
    <property type="entry name" value="Intergrase catalytic core"/>
    <property type="match status" value="1"/>
</dbReference>
<protein>
    <submittedName>
        <fullName evidence="5">Site-specific integrase</fullName>
    </submittedName>
</protein>
<comment type="similarity">
    <text evidence="1">Belongs to the 'phage' integrase family.</text>
</comment>
<dbReference type="GO" id="GO:0015074">
    <property type="term" value="P:DNA integration"/>
    <property type="evidence" value="ECO:0007669"/>
    <property type="project" value="InterPro"/>
</dbReference>
<dbReference type="Proteomes" id="UP000676194">
    <property type="component" value="Chromosome"/>
</dbReference>
<dbReference type="PANTHER" id="PTHR30349">
    <property type="entry name" value="PHAGE INTEGRASE-RELATED"/>
    <property type="match status" value="1"/>
</dbReference>
<dbReference type="RefSeq" id="WP_213494663.1">
    <property type="nucleotide sequence ID" value="NZ_CP074694.1"/>
</dbReference>
<accession>A0A8E6B2A0</accession>
<evidence type="ECO:0000256" key="3">
    <source>
        <dbReference type="ARBA" id="ARBA00023172"/>
    </source>
</evidence>
<dbReference type="AlphaFoldDB" id="A0A8E6B2A0"/>
<dbReference type="GO" id="GO:0003677">
    <property type="term" value="F:DNA binding"/>
    <property type="evidence" value="ECO:0007669"/>
    <property type="project" value="UniProtKB-KW"/>
</dbReference>
<dbReference type="Gene3D" id="1.10.150.130">
    <property type="match status" value="1"/>
</dbReference>
<dbReference type="InterPro" id="IPR013762">
    <property type="entry name" value="Integrase-like_cat_sf"/>
</dbReference>
<dbReference type="CDD" id="cd00397">
    <property type="entry name" value="DNA_BRE_C"/>
    <property type="match status" value="1"/>
</dbReference>
<dbReference type="EMBL" id="CP074694">
    <property type="protein sequence ID" value="QVL30780.1"/>
    <property type="molecule type" value="Genomic_DNA"/>
</dbReference>
<dbReference type="PROSITE" id="PS51898">
    <property type="entry name" value="TYR_RECOMBINASE"/>
    <property type="match status" value="1"/>
</dbReference>
<dbReference type="GO" id="GO:0006310">
    <property type="term" value="P:DNA recombination"/>
    <property type="evidence" value="ECO:0007669"/>
    <property type="project" value="UniProtKB-KW"/>
</dbReference>